<dbReference type="EMBL" id="BMTL01000076">
    <property type="protein sequence ID" value="GGS31810.1"/>
    <property type="molecule type" value="Genomic_DNA"/>
</dbReference>
<sequence length="119" mass="12106">MAISDFGACGPDGPQGFLAGGGEGVDQAGDGRVGGDRAEDGRLAPQHRDVREAVPAQCDRQGDVQEGLAGIVDGARLAPRSQSRGYGLVKAGLADRFDEQDRTGLGDDLAAIALDTEAG</sequence>
<reference evidence="2" key="2">
    <citation type="submission" date="2020-09" db="EMBL/GenBank/DDBJ databases">
        <authorList>
            <person name="Sun Q."/>
            <person name="Ohkuma M."/>
        </authorList>
    </citation>
    <scope>NUCLEOTIDE SEQUENCE</scope>
    <source>
        <strain evidence="2">JCM 4386</strain>
    </source>
</reference>
<name>A0A918LDB3_9ACTN</name>
<reference evidence="2" key="1">
    <citation type="journal article" date="2014" name="Int. J. Syst. Evol. Microbiol.">
        <title>Complete genome sequence of Corynebacterium casei LMG S-19264T (=DSM 44701T), isolated from a smear-ripened cheese.</title>
        <authorList>
            <consortium name="US DOE Joint Genome Institute (JGI-PGF)"/>
            <person name="Walter F."/>
            <person name="Albersmeier A."/>
            <person name="Kalinowski J."/>
            <person name="Ruckert C."/>
        </authorList>
    </citation>
    <scope>NUCLEOTIDE SEQUENCE</scope>
    <source>
        <strain evidence="2">JCM 4386</strain>
    </source>
</reference>
<feature type="region of interest" description="Disordered" evidence="1">
    <location>
        <begin position="1"/>
        <end position="50"/>
    </location>
</feature>
<comment type="caution">
    <text evidence="2">The sequence shown here is derived from an EMBL/GenBank/DDBJ whole genome shotgun (WGS) entry which is preliminary data.</text>
</comment>
<organism evidence="2 3">
    <name type="scientific">Streptomyces humidus</name>
    <dbReference type="NCBI Taxonomy" id="52259"/>
    <lineage>
        <taxon>Bacteria</taxon>
        <taxon>Bacillati</taxon>
        <taxon>Actinomycetota</taxon>
        <taxon>Actinomycetes</taxon>
        <taxon>Kitasatosporales</taxon>
        <taxon>Streptomycetaceae</taxon>
        <taxon>Streptomyces</taxon>
    </lineage>
</organism>
<keyword evidence="3" id="KW-1185">Reference proteome</keyword>
<evidence type="ECO:0000256" key="1">
    <source>
        <dbReference type="SAM" id="MobiDB-lite"/>
    </source>
</evidence>
<accession>A0A918LDB3</accession>
<evidence type="ECO:0000313" key="2">
    <source>
        <dbReference type="EMBL" id="GGS31810.1"/>
    </source>
</evidence>
<dbReference type="AlphaFoldDB" id="A0A918LDB3"/>
<evidence type="ECO:0000313" key="3">
    <source>
        <dbReference type="Proteomes" id="UP000606194"/>
    </source>
</evidence>
<dbReference type="Proteomes" id="UP000606194">
    <property type="component" value="Unassembled WGS sequence"/>
</dbReference>
<feature type="compositionally biased region" description="Basic and acidic residues" evidence="1">
    <location>
        <begin position="33"/>
        <end position="50"/>
    </location>
</feature>
<gene>
    <name evidence="2" type="ORF">GCM10010269_82830</name>
</gene>
<protein>
    <submittedName>
        <fullName evidence="2">Uncharacterized protein</fullName>
    </submittedName>
</protein>
<proteinExistence type="predicted"/>